<keyword evidence="2" id="KW-1133">Transmembrane helix</keyword>
<evidence type="ECO:0000313" key="3">
    <source>
        <dbReference type="EMBL" id="KAJ6812051.1"/>
    </source>
</evidence>
<evidence type="ECO:0000256" key="1">
    <source>
        <dbReference type="SAM" id="MobiDB-lite"/>
    </source>
</evidence>
<organism evidence="3 4">
    <name type="scientific">Iris pallida</name>
    <name type="common">Sweet iris</name>
    <dbReference type="NCBI Taxonomy" id="29817"/>
    <lineage>
        <taxon>Eukaryota</taxon>
        <taxon>Viridiplantae</taxon>
        <taxon>Streptophyta</taxon>
        <taxon>Embryophyta</taxon>
        <taxon>Tracheophyta</taxon>
        <taxon>Spermatophyta</taxon>
        <taxon>Magnoliopsida</taxon>
        <taxon>Liliopsida</taxon>
        <taxon>Asparagales</taxon>
        <taxon>Iridaceae</taxon>
        <taxon>Iridoideae</taxon>
        <taxon>Irideae</taxon>
        <taxon>Iris</taxon>
    </lineage>
</organism>
<protein>
    <submittedName>
        <fullName evidence="3">Uncharacterized protein</fullName>
    </submittedName>
</protein>
<feature type="transmembrane region" description="Helical" evidence="2">
    <location>
        <begin position="181"/>
        <end position="198"/>
    </location>
</feature>
<keyword evidence="2" id="KW-0812">Transmembrane</keyword>
<sequence>MASLSFTLPPPPLSHASLQPTSPSSSSASSFLHKFGPTIPFSTLSQPKPTTNPHRRRRRRLVPLAINLTSSNEDDPVGKIVPSRVLDHARDLLDSLPQPVKSFPWDKTLRSFLGLVLDLAVTVVKWLSVPVLAVSSLSEMSYCAHERKMRVIPIPFLIGFALAGVMKDTAVDLSEEFKEGGFPWHLLVIAGFFMLLKLPGPYYPYWGRLVIPHFANGGLWRTVWFTFMWYRGSRSSAHADNSDDQQ</sequence>
<comment type="caution">
    <text evidence="3">The sequence shown here is derived from an EMBL/GenBank/DDBJ whole genome shotgun (WGS) entry which is preliminary data.</text>
</comment>
<dbReference type="AlphaFoldDB" id="A0AAX6F7R3"/>
<reference evidence="3" key="1">
    <citation type="journal article" date="2023" name="GigaByte">
        <title>Genome assembly of the bearded iris, Iris pallida Lam.</title>
        <authorList>
            <person name="Bruccoleri R.E."/>
            <person name="Oakeley E.J."/>
            <person name="Faust A.M.E."/>
            <person name="Altorfer M."/>
            <person name="Dessus-Babus S."/>
            <person name="Burckhardt D."/>
            <person name="Oertli M."/>
            <person name="Naumann U."/>
            <person name="Petersen F."/>
            <person name="Wong J."/>
        </authorList>
    </citation>
    <scope>NUCLEOTIDE SEQUENCE</scope>
    <source>
        <strain evidence="3">GSM-AAB239-AS_SAM_17_03QT</strain>
    </source>
</reference>
<keyword evidence="2" id="KW-0472">Membrane</keyword>
<dbReference type="PANTHER" id="PTHR36000">
    <property type="entry name" value="DEFECTIVE 1273 PROTEIN, PUTATIVE-RELATED"/>
    <property type="match status" value="1"/>
</dbReference>
<feature type="transmembrane region" description="Helical" evidence="2">
    <location>
        <begin position="112"/>
        <end position="137"/>
    </location>
</feature>
<feature type="compositionally biased region" description="Polar residues" evidence="1">
    <location>
        <begin position="40"/>
        <end position="52"/>
    </location>
</feature>
<evidence type="ECO:0000256" key="2">
    <source>
        <dbReference type="SAM" id="Phobius"/>
    </source>
</evidence>
<feature type="region of interest" description="Disordered" evidence="1">
    <location>
        <begin position="39"/>
        <end position="58"/>
    </location>
</feature>
<feature type="compositionally biased region" description="Low complexity" evidence="1">
    <location>
        <begin position="14"/>
        <end position="30"/>
    </location>
</feature>
<feature type="transmembrane region" description="Helical" evidence="2">
    <location>
        <begin position="149"/>
        <end position="166"/>
    </location>
</feature>
<gene>
    <name evidence="3" type="ORF">M6B38_152410</name>
</gene>
<feature type="region of interest" description="Disordered" evidence="1">
    <location>
        <begin position="1"/>
        <end position="30"/>
    </location>
</feature>
<reference evidence="3" key="2">
    <citation type="submission" date="2023-04" db="EMBL/GenBank/DDBJ databases">
        <authorList>
            <person name="Bruccoleri R.E."/>
            <person name="Oakeley E.J."/>
            <person name="Faust A.-M."/>
            <person name="Dessus-Babus S."/>
            <person name="Altorfer M."/>
            <person name="Burckhardt D."/>
            <person name="Oertli M."/>
            <person name="Naumann U."/>
            <person name="Petersen F."/>
            <person name="Wong J."/>
        </authorList>
    </citation>
    <scope>NUCLEOTIDE SEQUENCE</scope>
    <source>
        <strain evidence="3">GSM-AAB239-AS_SAM_17_03QT</strain>
        <tissue evidence="3">Leaf</tissue>
    </source>
</reference>
<name>A0AAX6F7R3_IRIPA</name>
<dbReference type="Proteomes" id="UP001140949">
    <property type="component" value="Unassembled WGS sequence"/>
</dbReference>
<keyword evidence="4" id="KW-1185">Reference proteome</keyword>
<dbReference type="EMBL" id="JANAVB010031416">
    <property type="protein sequence ID" value="KAJ6812051.1"/>
    <property type="molecule type" value="Genomic_DNA"/>
</dbReference>
<dbReference type="PANTHER" id="PTHR36000:SF2">
    <property type="entry name" value="DEFECTIVE 1273 PROTEIN, PUTATIVE-RELATED"/>
    <property type="match status" value="1"/>
</dbReference>
<evidence type="ECO:0000313" key="4">
    <source>
        <dbReference type="Proteomes" id="UP001140949"/>
    </source>
</evidence>
<accession>A0AAX6F7R3</accession>
<proteinExistence type="predicted"/>